<protein>
    <submittedName>
        <fullName evidence="2">Uncharacterized protein</fullName>
    </submittedName>
</protein>
<name>A0A840BRA5_9HYPH</name>
<dbReference type="EMBL" id="JACIEN010000001">
    <property type="protein sequence ID" value="MBB4015143.1"/>
    <property type="molecule type" value="Genomic_DNA"/>
</dbReference>
<dbReference type="RefSeq" id="WP_183315423.1">
    <property type="nucleotide sequence ID" value="NZ_JACIEN010000001.1"/>
</dbReference>
<dbReference type="AlphaFoldDB" id="A0A840BRA5"/>
<evidence type="ECO:0000256" key="1">
    <source>
        <dbReference type="SAM" id="SignalP"/>
    </source>
</evidence>
<feature type="signal peptide" evidence="1">
    <location>
        <begin position="1"/>
        <end position="19"/>
    </location>
</feature>
<keyword evidence="3" id="KW-1185">Reference proteome</keyword>
<reference evidence="2 3" key="1">
    <citation type="submission" date="2020-08" db="EMBL/GenBank/DDBJ databases">
        <title>Genomic Encyclopedia of Type Strains, Phase IV (KMG-IV): sequencing the most valuable type-strain genomes for metagenomic binning, comparative biology and taxonomic classification.</title>
        <authorList>
            <person name="Goeker M."/>
        </authorList>
    </citation>
    <scope>NUCLEOTIDE SEQUENCE [LARGE SCALE GENOMIC DNA]</scope>
    <source>
        <strain evidence="2 3">DSM 103737</strain>
    </source>
</reference>
<organism evidence="2 3">
    <name type="scientific">Chelatococcus caeni</name>
    <dbReference type="NCBI Taxonomy" id="1348468"/>
    <lineage>
        <taxon>Bacteria</taxon>
        <taxon>Pseudomonadati</taxon>
        <taxon>Pseudomonadota</taxon>
        <taxon>Alphaproteobacteria</taxon>
        <taxon>Hyphomicrobiales</taxon>
        <taxon>Chelatococcaceae</taxon>
        <taxon>Chelatococcus</taxon>
    </lineage>
</organism>
<sequence length="85" mass="8965">MRKIALALPMLFIAAPALACSQQDVQAKAMELSTGLQQLAASNPQAAVDWSKKATDAQAKAQQASDMGQVCALYDELIAEMKAGQ</sequence>
<keyword evidence="1" id="KW-0732">Signal</keyword>
<accession>A0A840BRA5</accession>
<proteinExistence type="predicted"/>
<feature type="chain" id="PRO_5032574636" evidence="1">
    <location>
        <begin position="20"/>
        <end position="85"/>
    </location>
</feature>
<evidence type="ECO:0000313" key="3">
    <source>
        <dbReference type="Proteomes" id="UP000577362"/>
    </source>
</evidence>
<comment type="caution">
    <text evidence="2">The sequence shown here is derived from an EMBL/GenBank/DDBJ whole genome shotgun (WGS) entry which is preliminary data.</text>
</comment>
<gene>
    <name evidence="2" type="ORF">GGR16_000149</name>
</gene>
<evidence type="ECO:0000313" key="2">
    <source>
        <dbReference type="EMBL" id="MBB4015143.1"/>
    </source>
</evidence>
<dbReference type="Proteomes" id="UP000577362">
    <property type="component" value="Unassembled WGS sequence"/>
</dbReference>